<dbReference type="GO" id="GO:0045087">
    <property type="term" value="P:innate immune response"/>
    <property type="evidence" value="ECO:0007669"/>
    <property type="project" value="UniProtKB-KW"/>
</dbReference>
<reference evidence="8" key="1">
    <citation type="submission" date="2021-12" db="EMBL/GenBank/DDBJ databases">
        <authorList>
            <person name="King R."/>
        </authorList>
    </citation>
    <scope>NUCLEOTIDE SEQUENCE</scope>
</reference>
<keyword evidence="9" id="KW-1185">Reference proteome</keyword>
<dbReference type="InterPro" id="IPR000875">
    <property type="entry name" value="CecC-like"/>
</dbReference>
<evidence type="ECO:0000256" key="6">
    <source>
        <dbReference type="ARBA" id="ARBA00022859"/>
    </source>
</evidence>
<feature type="chain" id="PRO_5040209218" evidence="7">
    <location>
        <begin position="23"/>
        <end position="67"/>
    </location>
</feature>
<dbReference type="EMBL" id="LR824027">
    <property type="protein sequence ID" value="CAH0597880.1"/>
    <property type="molecule type" value="Genomic_DNA"/>
</dbReference>
<evidence type="ECO:0000256" key="3">
    <source>
        <dbReference type="ARBA" id="ARBA00022525"/>
    </source>
</evidence>
<keyword evidence="6" id="KW-0391">Immunity</keyword>
<evidence type="ECO:0000256" key="4">
    <source>
        <dbReference type="ARBA" id="ARBA00022529"/>
    </source>
</evidence>
<dbReference type="GO" id="GO:0005576">
    <property type="term" value="C:extracellular region"/>
    <property type="evidence" value="ECO:0007669"/>
    <property type="project" value="UniProtKB-SubCell"/>
</dbReference>
<feature type="signal peptide" evidence="7">
    <location>
        <begin position="1"/>
        <end position="22"/>
    </location>
</feature>
<dbReference type="Pfam" id="PF00272">
    <property type="entry name" value="Cecropin"/>
    <property type="match status" value="1"/>
</dbReference>
<keyword evidence="5" id="KW-0399">Innate immunity</keyword>
<sequence>MHFTKILFFALACFVVLSTVNAAPGNFFKDLEGVGQRVRDAIISAGPAVDVLTNAKGLINGDKKDDE</sequence>
<gene>
    <name evidence="8" type="ORF">CINC_LOCUS7956</name>
</gene>
<evidence type="ECO:0000256" key="7">
    <source>
        <dbReference type="SAM" id="SignalP"/>
    </source>
</evidence>
<accession>A0A9P0BVS9</accession>
<dbReference type="GO" id="GO:0050830">
    <property type="term" value="P:defense response to Gram-positive bacterium"/>
    <property type="evidence" value="ECO:0007669"/>
    <property type="project" value="UniProtKB-ARBA"/>
</dbReference>
<evidence type="ECO:0000256" key="2">
    <source>
        <dbReference type="ARBA" id="ARBA00010680"/>
    </source>
</evidence>
<dbReference type="AlphaFoldDB" id="A0A9P0BVS9"/>
<comment type="subcellular location">
    <subcellularLocation>
        <location evidence="1">Secreted</location>
    </subcellularLocation>
</comment>
<protein>
    <submittedName>
        <fullName evidence="8">Uncharacterized protein</fullName>
    </submittedName>
</protein>
<organism evidence="8 9">
    <name type="scientific">Chrysodeixis includens</name>
    <name type="common">Soybean looper</name>
    <name type="synonym">Pseudoplusia includens</name>
    <dbReference type="NCBI Taxonomy" id="689277"/>
    <lineage>
        <taxon>Eukaryota</taxon>
        <taxon>Metazoa</taxon>
        <taxon>Ecdysozoa</taxon>
        <taxon>Arthropoda</taxon>
        <taxon>Hexapoda</taxon>
        <taxon>Insecta</taxon>
        <taxon>Pterygota</taxon>
        <taxon>Neoptera</taxon>
        <taxon>Endopterygota</taxon>
        <taxon>Lepidoptera</taxon>
        <taxon>Glossata</taxon>
        <taxon>Ditrysia</taxon>
        <taxon>Noctuoidea</taxon>
        <taxon>Noctuidae</taxon>
        <taxon>Plusiinae</taxon>
        <taxon>Chrysodeixis</taxon>
    </lineage>
</organism>
<comment type="similarity">
    <text evidence="2">Belongs to the cecropin family.</text>
</comment>
<evidence type="ECO:0000313" key="9">
    <source>
        <dbReference type="Proteomes" id="UP001154114"/>
    </source>
</evidence>
<dbReference type="OrthoDB" id="7410372at2759"/>
<dbReference type="Proteomes" id="UP001154114">
    <property type="component" value="Chromosome 24"/>
</dbReference>
<keyword evidence="4" id="KW-0929">Antimicrobial</keyword>
<evidence type="ECO:0000256" key="5">
    <source>
        <dbReference type="ARBA" id="ARBA00022588"/>
    </source>
</evidence>
<evidence type="ECO:0000313" key="8">
    <source>
        <dbReference type="EMBL" id="CAH0597880.1"/>
    </source>
</evidence>
<name>A0A9P0BVS9_CHRIL</name>
<dbReference type="GO" id="GO:0019731">
    <property type="term" value="P:antibacterial humoral response"/>
    <property type="evidence" value="ECO:0007669"/>
    <property type="project" value="InterPro"/>
</dbReference>
<keyword evidence="7" id="KW-0732">Signal</keyword>
<proteinExistence type="inferred from homology"/>
<keyword evidence="3" id="KW-0964">Secreted</keyword>
<evidence type="ECO:0000256" key="1">
    <source>
        <dbReference type="ARBA" id="ARBA00004613"/>
    </source>
</evidence>